<dbReference type="Proteomes" id="UP000070226">
    <property type="component" value="Unassembled WGS sequence"/>
</dbReference>
<proteinExistence type="predicted"/>
<dbReference type="InterPro" id="IPR028261">
    <property type="entry name" value="DPD_II"/>
</dbReference>
<dbReference type="Gene3D" id="1.10.1060.10">
    <property type="entry name" value="Alpha-helical ferredoxin"/>
    <property type="match status" value="1"/>
</dbReference>
<organism evidence="3">
    <name type="scientific">Veillonella atypica</name>
    <dbReference type="NCBI Taxonomy" id="39777"/>
    <lineage>
        <taxon>Bacteria</taxon>
        <taxon>Bacillati</taxon>
        <taxon>Bacillota</taxon>
        <taxon>Negativicutes</taxon>
        <taxon>Veillonellales</taxon>
        <taxon>Veillonellaceae</taxon>
        <taxon>Veillonella</taxon>
    </lineage>
</organism>
<dbReference type="Pfam" id="PF07992">
    <property type="entry name" value="Pyr_redox_2"/>
    <property type="match status" value="1"/>
</dbReference>
<accession>A0A133S4E2</accession>
<dbReference type="Gene3D" id="3.50.50.60">
    <property type="entry name" value="FAD/NAD(P)-binding domain"/>
    <property type="match status" value="3"/>
</dbReference>
<evidence type="ECO:0000259" key="2">
    <source>
        <dbReference type="Pfam" id="PF14691"/>
    </source>
</evidence>
<dbReference type="InterPro" id="IPR036188">
    <property type="entry name" value="FAD/NAD-bd_sf"/>
</dbReference>
<dbReference type="GO" id="GO:0051536">
    <property type="term" value="F:iron-sulfur cluster binding"/>
    <property type="evidence" value="ECO:0007669"/>
    <property type="project" value="InterPro"/>
</dbReference>
<evidence type="ECO:0000313" key="4">
    <source>
        <dbReference type="Proteomes" id="UP000070226"/>
    </source>
</evidence>
<dbReference type="PRINTS" id="PR00419">
    <property type="entry name" value="ADXRDTASE"/>
</dbReference>
<dbReference type="Pfam" id="PF14691">
    <property type="entry name" value="Fer4_20"/>
    <property type="match status" value="1"/>
</dbReference>
<dbReference type="InterPro" id="IPR009051">
    <property type="entry name" value="Helical_ferredxn"/>
</dbReference>
<sequence length="497" mass="54262">MVTNDKFLAVYSGRCSYVSLLHRTVPLYGKANISIVLDPVKEACAMSNELKPLHFDADYTMEEALAEAKRCLNCPKPLCRMGCPIENEIPRFIQAIARGNFGLANDILAERTNLPAICGRVCPRENQCEGNCIMNKAKKPPINIGKLERFAADFESINGLRKPKKIKQDLGKVAVVGSGPAGLSVAGDVAKLGYDVTVFEGQSEPGGVLLFGIPEFRLSKSVVRREIARLEGLGVKFVCNTFIGQDKSLDDLFAEGFDTIFIGTGTHIPQEVRMENDQITGVFQAMYLLTNVQLVENGELEEKAIPVKKGDRVVIIGGGNVAMDAARTCVRLGCESVTVAYRRSQEQMPALLSEYEEARAEGVQFQWFASPVGVEGKDKVEGFKYEVMALNDDGAGIHGTGKYQVMPVDKIIIAAGHKPNARLVGEGNNLRVDEKGYIITSEEPYGMTSREGVFAGGDVVHKPATVVLAMREAKKAVDGMVKYMEIKRAMTIAEENK</sequence>
<dbReference type="SUPFAM" id="SSF46548">
    <property type="entry name" value="alpha-helical ferredoxin"/>
    <property type="match status" value="1"/>
</dbReference>
<protein>
    <submittedName>
        <fullName evidence="3">Putative glutamate synthase</fullName>
    </submittedName>
</protein>
<evidence type="ECO:0000259" key="1">
    <source>
        <dbReference type="Pfam" id="PF07992"/>
    </source>
</evidence>
<comment type="caution">
    <text evidence="3">The sequence shown here is derived from an EMBL/GenBank/DDBJ whole genome shotgun (WGS) entry which is preliminary data.</text>
</comment>
<evidence type="ECO:0000313" key="3">
    <source>
        <dbReference type="EMBL" id="KXA63921.1"/>
    </source>
</evidence>
<dbReference type="GO" id="GO:0016491">
    <property type="term" value="F:oxidoreductase activity"/>
    <property type="evidence" value="ECO:0007669"/>
    <property type="project" value="InterPro"/>
</dbReference>
<dbReference type="PATRIC" id="fig|39777.7.peg.1141"/>
<feature type="domain" description="FAD/NAD(P)-binding" evidence="1">
    <location>
        <begin position="172"/>
        <end position="473"/>
    </location>
</feature>
<dbReference type="AlphaFoldDB" id="A0A133S4E2"/>
<dbReference type="EMBL" id="LRQT01000046">
    <property type="protein sequence ID" value="KXA63921.1"/>
    <property type="molecule type" value="Genomic_DNA"/>
</dbReference>
<name>A0A133S4E2_9FIRM</name>
<dbReference type="PANTHER" id="PTHR42783:SF3">
    <property type="entry name" value="GLUTAMATE SYNTHASE [NADPH] SMALL CHAIN-RELATED"/>
    <property type="match status" value="1"/>
</dbReference>
<dbReference type="InterPro" id="IPR023753">
    <property type="entry name" value="FAD/NAD-binding_dom"/>
</dbReference>
<feature type="domain" description="Dihydroprymidine dehydrogenase" evidence="2">
    <location>
        <begin position="57"/>
        <end position="156"/>
    </location>
</feature>
<gene>
    <name evidence="3" type="ORF">HMPREF3233_01174</name>
</gene>
<dbReference type="SUPFAM" id="SSF51971">
    <property type="entry name" value="Nucleotide-binding domain"/>
    <property type="match status" value="1"/>
</dbReference>
<dbReference type="PANTHER" id="PTHR42783">
    <property type="entry name" value="GLUTAMATE SYNTHASE [NADPH] SMALL CHAIN"/>
    <property type="match status" value="1"/>
</dbReference>
<reference evidence="3 4" key="1">
    <citation type="submission" date="2016-01" db="EMBL/GenBank/DDBJ databases">
        <authorList>
            <person name="Oliw E.H."/>
        </authorList>
    </citation>
    <scope>NUCLEOTIDE SEQUENCE [LARGE SCALE GENOMIC DNA]</scope>
    <source>
        <strain evidence="3 4">CMW7756B</strain>
    </source>
</reference>
<dbReference type="STRING" id="39777.B7L28_08855"/>